<organism evidence="2 3">
    <name type="scientific">Klebsormidium nitens</name>
    <name type="common">Green alga</name>
    <name type="synonym">Ulothrix nitens</name>
    <dbReference type="NCBI Taxonomy" id="105231"/>
    <lineage>
        <taxon>Eukaryota</taxon>
        <taxon>Viridiplantae</taxon>
        <taxon>Streptophyta</taxon>
        <taxon>Klebsormidiophyceae</taxon>
        <taxon>Klebsormidiales</taxon>
        <taxon>Klebsormidiaceae</taxon>
        <taxon>Klebsormidium</taxon>
    </lineage>
</organism>
<keyword evidence="2" id="KW-0808">Transferase</keyword>
<keyword evidence="2" id="KW-0695">RNA-directed DNA polymerase</keyword>
<evidence type="ECO:0000313" key="2">
    <source>
        <dbReference type="EMBL" id="GAQ86738.1"/>
    </source>
</evidence>
<name>A0A1Y1IF39_KLENI</name>
<dbReference type="PROSITE" id="PS50878">
    <property type="entry name" value="RT_POL"/>
    <property type="match status" value="1"/>
</dbReference>
<dbReference type="CDD" id="cd01650">
    <property type="entry name" value="RT_nLTR_like"/>
    <property type="match status" value="1"/>
</dbReference>
<dbReference type="PANTHER" id="PTHR19446">
    <property type="entry name" value="REVERSE TRANSCRIPTASES"/>
    <property type="match status" value="1"/>
</dbReference>
<evidence type="ECO:0000313" key="3">
    <source>
        <dbReference type="Proteomes" id="UP000054558"/>
    </source>
</evidence>
<dbReference type="OMA" id="YCTIMIN"/>
<dbReference type="SUPFAM" id="SSF56672">
    <property type="entry name" value="DNA/RNA polymerases"/>
    <property type="match status" value="1"/>
</dbReference>
<gene>
    <name evidence="2" type="ORF">KFL_003080090</name>
</gene>
<dbReference type="GO" id="GO:0003964">
    <property type="term" value="F:RNA-directed DNA polymerase activity"/>
    <property type="evidence" value="ECO:0007669"/>
    <property type="project" value="UniProtKB-KW"/>
</dbReference>
<accession>A0A1Y1IF39</accession>
<dbReference type="Pfam" id="PF00078">
    <property type="entry name" value="RVT_1"/>
    <property type="match status" value="1"/>
</dbReference>
<dbReference type="OrthoDB" id="515277at2759"/>
<dbReference type="EMBL" id="DF237257">
    <property type="protein sequence ID" value="GAQ86738.1"/>
    <property type="molecule type" value="Genomic_DNA"/>
</dbReference>
<dbReference type="Proteomes" id="UP000054558">
    <property type="component" value="Unassembled WGS sequence"/>
</dbReference>
<dbReference type="InterPro" id="IPR043502">
    <property type="entry name" value="DNA/RNA_pol_sf"/>
</dbReference>
<evidence type="ECO:0000259" key="1">
    <source>
        <dbReference type="PROSITE" id="PS50878"/>
    </source>
</evidence>
<dbReference type="InterPro" id="IPR000477">
    <property type="entry name" value="RT_dom"/>
</dbReference>
<keyword evidence="3" id="KW-1185">Reference proteome</keyword>
<protein>
    <submittedName>
        <fullName evidence="2">Reverse transcriptase-related protein</fullName>
    </submittedName>
</protein>
<dbReference type="AlphaFoldDB" id="A0A1Y1IF39"/>
<reference evidence="2 3" key="1">
    <citation type="journal article" date="2014" name="Nat. Commun.">
        <title>Klebsormidium flaccidum genome reveals primary factors for plant terrestrial adaptation.</title>
        <authorList>
            <person name="Hori K."/>
            <person name="Maruyama F."/>
            <person name="Fujisawa T."/>
            <person name="Togashi T."/>
            <person name="Yamamoto N."/>
            <person name="Seo M."/>
            <person name="Sato S."/>
            <person name="Yamada T."/>
            <person name="Mori H."/>
            <person name="Tajima N."/>
            <person name="Moriyama T."/>
            <person name="Ikeuchi M."/>
            <person name="Watanabe M."/>
            <person name="Wada H."/>
            <person name="Kobayashi K."/>
            <person name="Saito M."/>
            <person name="Masuda T."/>
            <person name="Sasaki-Sekimoto Y."/>
            <person name="Mashiguchi K."/>
            <person name="Awai K."/>
            <person name="Shimojima M."/>
            <person name="Masuda S."/>
            <person name="Iwai M."/>
            <person name="Nobusawa T."/>
            <person name="Narise T."/>
            <person name="Kondo S."/>
            <person name="Saito H."/>
            <person name="Sato R."/>
            <person name="Murakawa M."/>
            <person name="Ihara Y."/>
            <person name="Oshima-Yamada Y."/>
            <person name="Ohtaka K."/>
            <person name="Satoh M."/>
            <person name="Sonobe K."/>
            <person name="Ishii M."/>
            <person name="Ohtani R."/>
            <person name="Kanamori-Sato M."/>
            <person name="Honoki R."/>
            <person name="Miyazaki D."/>
            <person name="Mochizuki H."/>
            <person name="Umetsu J."/>
            <person name="Higashi K."/>
            <person name="Shibata D."/>
            <person name="Kamiya Y."/>
            <person name="Sato N."/>
            <person name="Nakamura Y."/>
            <person name="Tabata S."/>
            <person name="Ida S."/>
            <person name="Kurokawa K."/>
            <person name="Ohta H."/>
        </authorList>
    </citation>
    <scope>NUCLEOTIDE SEQUENCE [LARGE SCALE GENOMIC DNA]</scope>
    <source>
        <strain evidence="2 3">NIES-2285</strain>
    </source>
</reference>
<keyword evidence="2" id="KW-0548">Nucleotidyltransferase</keyword>
<dbReference type="STRING" id="105231.A0A1Y1IF39"/>
<proteinExistence type="predicted"/>
<feature type="domain" description="Reverse transcriptase" evidence="1">
    <location>
        <begin position="314"/>
        <end position="591"/>
    </location>
</feature>
<sequence length="866" mass="97572">MWLKFSGLGPAGRDLFLCLVYLPPEQSSWYRQAGISVEEVFEQLRDEVGEALLCGEVLLAGDFNARTGVVPDWMDCRDLHLLAQTPDAECFSENCFFWPKAQKAFDPSQAAADLEEAIESAALEAFPTPQSRKDFVGSGSPAWFDTDCRTARRRFRDALKAGGPSHLSSQLKKEYRKLVRRKKRAFSKYRAAKLEDQILNSPGRFWKQFRKKRQGLGLAHKEGLVRHCQNLYEQSEVEEDVLADATHASHGFEEVIQARGRSEGLEGRILESEVEAALKGLKNGKSADLKGFTAELLKAGQKQLVAGLTQVFNRAFEEGVFPSSWNEGVLVAIFKKGDPSDYGNYRTVTVGPILGKLFATVINRRLTEWAEKGSIRANGQAGFRKGFRAADHLLALRVLIERWGRGRDRHLFACFVDFKKAFDLVPRQKLWRRLKELGVGEEMLQSVQSMYTDVRCRVRGEGWISEESFKSSWGVKQGCPLSPLLFGLYIDGLEESMRGEEDPTLKGVRFPLLAFADDVLLLSRNPEGDLQRKLRLLEKFSKESGLSVNLQKTQIVVFGGRFSSQKGKHDFEYGEELVEIVQSYRYLGVQFNCNGKFTEAVQHLVEAGRKASFAMERRCAELGLRRASTRVGLFDVLVSPILGNGAEVWGPGYGPEWGWNGDGDGPEKVHRAFLRGLLKVRKSSLSKAVLGEFGRFPLVIRRWAQVFKFVNRTASLAENRLARLAFEESKEMWAANEGGWYARIVGKACELVSADESIGVLNLALLQERSEMAYMQDLREGYGRKFCTYFEDVKEGYSFESFIDEIGVSKYFDTLAKFRVGAHKLAIETGSWQGIAREERLCQVCTLGAVESERHFVYNCPAYSDI</sequence>